<sequence length="602" mass="66713">MVQPQTSLNLKTFPSLPLGPQPPDAHAKRRFRVWAPKPSRIELIVAGNTHQLQPEGHGYFISDPIPAPAGTRYHFRLNDDDKVYPDPAGRYLPDGVHGASEVVDIASRLLAGQVQSFSGLALDEAVIYELHIGTFTEAGTFEAAEAKLDYLKDLGVNCLELMPLAQTPGDRNWGYDVVAPFAISRAYGGPTGLKKFIDAAHERGIAVLIDVIYNHLGPEGNYLPAFMPVFTEAHHTPWGSAINFDRAGSDGVRNYFLQNVRMWLEEYGADGLRLDAVHAIVDDSAEHFLASLSAEADRIGEEQNRKIILLAECDLNAPRFITPKDQGGYGLTGQWVDEFHHALHALLTGEQNGYYEDFGSLEQLAAALRAGYVYTGQYSRHRQRNFGIDPAAHGLRPGQFTVFLQNHDQVGNRMIGDRLSTSLAQDKYLLAAATYLFSPFVPMIWMGEEYGETRPFPYFVHHGDEPLIEAVRKGRAAEFKAFQRPGLSVPDPQAEATFTSAKLSWPEESPILAFYRTALHLRPRPPKSFDLIEVDLIKNNTDDGGGLTWTWKGWNARAYANFTDEPMTIQTGGNILLSNNDAKQSGDKMTLPAYGFALVSKT</sequence>
<dbReference type="InterPro" id="IPR006047">
    <property type="entry name" value="GH13_cat_dom"/>
</dbReference>
<dbReference type="NCBIfam" id="TIGR02402">
    <property type="entry name" value="trehalose_TreZ"/>
    <property type="match status" value="1"/>
</dbReference>
<feature type="region of interest" description="Disordered" evidence="15">
    <location>
        <begin position="1"/>
        <end position="24"/>
    </location>
</feature>
<comment type="subcellular location">
    <subcellularLocation>
        <location evidence="1">Cytoplasm</location>
    </subcellularLocation>
</comment>
<comment type="similarity">
    <text evidence="3 14">Belongs to the glycosyl hydrolase 13 family.</text>
</comment>
<dbReference type="Gene3D" id="1.10.10.760">
    <property type="entry name" value="E-set domains of sugar-utilizing enzymes"/>
    <property type="match status" value="1"/>
</dbReference>
<keyword evidence="7 14" id="KW-0378">Hydrolase</keyword>
<keyword evidence="9 14" id="KW-0326">Glycosidase</keyword>
<feature type="domain" description="Glycosyl hydrolase family 13 catalytic" evidence="16">
    <location>
        <begin position="129"/>
        <end position="475"/>
    </location>
</feature>
<organism evidence="17 18">
    <name type="scientific">Neolewinella antarctica</name>
    <dbReference type="NCBI Taxonomy" id="442734"/>
    <lineage>
        <taxon>Bacteria</taxon>
        <taxon>Pseudomonadati</taxon>
        <taxon>Bacteroidota</taxon>
        <taxon>Saprospiria</taxon>
        <taxon>Saprospirales</taxon>
        <taxon>Lewinellaceae</taxon>
        <taxon>Neolewinella</taxon>
    </lineage>
</organism>
<comment type="catalytic activity">
    <reaction evidence="12 14">
        <text>hydrolysis of (1-&gt;4)-alpha-D-glucosidic linkage in 4-alpha-D-[(1-&gt;4)-alpha-D-glucanosyl]n trehalose to yield trehalose and (1-&gt;4)-alpha-D-glucan.</text>
        <dbReference type="EC" id="3.2.1.141"/>
    </reaction>
</comment>
<reference evidence="17 18" key="1">
    <citation type="submission" date="2020-03" db="EMBL/GenBank/DDBJ databases">
        <title>Genomic Encyclopedia of Type Strains, Phase IV (KMG-IV): sequencing the most valuable type-strain genomes for metagenomic binning, comparative biology and taxonomic classification.</title>
        <authorList>
            <person name="Goeker M."/>
        </authorList>
    </citation>
    <scope>NUCLEOTIDE SEQUENCE [LARGE SCALE GENOMIC DNA]</scope>
    <source>
        <strain evidence="17 18">DSM 105096</strain>
    </source>
</reference>
<comment type="pathway">
    <text evidence="2 14">Glycan biosynthesis; trehalose biosynthesis.</text>
</comment>
<feature type="compositionally biased region" description="Polar residues" evidence="15">
    <location>
        <begin position="1"/>
        <end position="12"/>
    </location>
</feature>
<accession>A0ABX0XDJ5</accession>
<dbReference type="Pfam" id="PF00128">
    <property type="entry name" value="Alpha-amylase"/>
    <property type="match status" value="1"/>
</dbReference>
<evidence type="ECO:0000256" key="13">
    <source>
        <dbReference type="NCBIfam" id="TIGR02402"/>
    </source>
</evidence>
<evidence type="ECO:0000256" key="8">
    <source>
        <dbReference type="ARBA" id="ARBA00023277"/>
    </source>
</evidence>
<protein>
    <recommendedName>
        <fullName evidence="5 13">Malto-oligosyltrehalose trehalohydrolase</fullName>
        <shortName evidence="14">MTHase</shortName>
        <ecNumber evidence="4 13">3.2.1.141</ecNumber>
    </recommendedName>
    <alternativeName>
        <fullName evidence="11 14">4-alpha-D-((1-&gt;4)-alpha-D-glucano)trehalose trehalohydrolase</fullName>
    </alternativeName>
    <alternativeName>
        <fullName evidence="10 14">Maltooligosyl trehalose trehalohydrolase</fullName>
    </alternativeName>
</protein>
<evidence type="ECO:0000256" key="9">
    <source>
        <dbReference type="ARBA" id="ARBA00023295"/>
    </source>
</evidence>
<proteinExistence type="inferred from homology"/>
<dbReference type="RefSeq" id="WP_168037769.1">
    <property type="nucleotide sequence ID" value="NZ_JAATJH010000004.1"/>
</dbReference>
<dbReference type="EMBL" id="JAATJH010000004">
    <property type="protein sequence ID" value="NJC27006.1"/>
    <property type="molecule type" value="Genomic_DNA"/>
</dbReference>
<evidence type="ECO:0000256" key="2">
    <source>
        <dbReference type="ARBA" id="ARBA00005199"/>
    </source>
</evidence>
<dbReference type="InterPro" id="IPR013783">
    <property type="entry name" value="Ig-like_fold"/>
</dbReference>
<dbReference type="SUPFAM" id="SSF81296">
    <property type="entry name" value="E set domains"/>
    <property type="match status" value="1"/>
</dbReference>
<dbReference type="PIRSF" id="PIRSF006337">
    <property type="entry name" value="Trehalose_TreZ"/>
    <property type="match status" value="1"/>
</dbReference>
<dbReference type="InterPro" id="IPR012768">
    <property type="entry name" value="Trehalose_TreZ"/>
</dbReference>
<keyword evidence="6" id="KW-0963">Cytoplasm</keyword>
<evidence type="ECO:0000256" key="3">
    <source>
        <dbReference type="ARBA" id="ARBA00008061"/>
    </source>
</evidence>
<evidence type="ECO:0000256" key="4">
    <source>
        <dbReference type="ARBA" id="ARBA00012268"/>
    </source>
</evidence>
<dbReference type="InterPro" id="IPR044901">
    <property type="entry name" value="Trehalose_TreZ_E-set_sf"/>
</dbReference>
<evidence type="ECO:0000313" key="18">
    <source>
        <dbReference type="Proteomes" id="UP000770785"/>
    </source>
</evidence>
<dbReference type="CDD" id="cd11325">
    <property type="entry name" value="AmyAc_GTHase"/>
    <property type="match status" value="1"/>
</dbReference>
<dbReference type="CDD" id="cd02853">
    <property type="entry name" value="E_set_MTHase_like_N"/>
    <property type="match status" value="1"/>
</dbReference>
<dbReference type="EC" id="3.2.1.141" evidence="4 13"/>
<evidence type="ECO:0000256" key="15">
    <source>
        <dbReference type="SAM" id="MobiDB-lite"/>
    </source>
</evidence>
<gene>
    <name evidence="17" type="ORF">GGR27_002519</name>
</gene>
<evidence type="ECO:0000259" key="16">
    <source>
        <dbReference type="SMART" id="SM00642"/>
    </source>
</evidence>
<evidence type="ECO:0000256" key="14">
    <source>
        <dbReference type="PIRNR" id="PIRNR006337"/>
    </source>
</evidence>
<dbReference type="GO" id="GO:0033942">
    <property type="term" value="F:4-alpha-D-(1-&gt;4)-alpha-D-glucanotrehalose trehalohydrolase activity"/>
    <property type="evidence" value="ECO:0007669"/>
    <property type="project" value="UniProtKB-EC"/>
</dbReference>
<keyword evidence="8" id="KW-0119">Carbohydrate metabolism</keyword>
<dbReference type="SMART" id="SM00642">
    <property type="entry name" value="Aamy"/>
    <property type="match status" value="1"/>
</dbReference>
<evidence type="ECO:0000256" key="11">
    <source>
        <dbReference type="ARBA" id="ARBA00033284"/>
    </source>
</evidence>
<evidence type="ECO:0000256" key="10">
    <source>
        <dbReference type="ARBA" id="ARBA00032057"/>
    </source>
</evidence>
<keyword evidence="18" id="KW-1185">Reference proteome</keyword>
<dbReference type="InterPro" id="IPR017853">
    <property type="entry name" value="GH"/>
</dbReference>
<dbReference type="PANTHER" id="PTHR43651">
    <property type="entry name" value="1,4-ALPHA-GLUCAN-BRANCHING ENZYME"/>
    <property type="match status" value="1"/>
</dbReference>
<evidence type="ECO:0000256" key="5">
    <source>
        <dbReference type="ARBA" id="ARBA00015938"/>
    </source>
</evidence>
<dbReference type="Proteomes" id="UP000770785">
    <property type="component" value="Unassembled WGS sequence"/>
</dbReference>
<dbReference type="Gene3D" id="2.60.40.10">
    <property type="entry name" value="Immunoglobulins"/>
    <property type="match status" value="1"/>
</dbReference>
<comment type="caution">
    <text evidence="17">The sequence shown here is derived from an EMBL/GenBank/DDBJ whole genome shotgun (WGS) entry which is preliminary data.</text>
</comment>
<evidence type="ECO:0000256" key="12">
    <source>
        <dbReference type="ARBA" id="ARBA00034013"/>
    </source>
</evidence>
<evidence type="ECO:0000313" key="17">
    <source>
        <dbReference type="EMBL" id="NJC27006.1"/>
    </source>
</evidence>
<dbReference type="PANTHER" id="PTHR43651:SF11">
    <property type="entry name" value="MALTO-OLIGOSYLTREHALOSE TREHALOHYDROLASE"/>
    <property type="match status" value="1"/>
</dbReference>
<dbReference type="InterPro" id="IPR014756">
    <property type="entry name" value="Ig_E-set"/>
</dbReference>
<name>A0ABX0XDJ5_9BACT</name>
<dbReference type="Gene3D" id="3.20.20.80">
    <property type="entry name" value="Glycosidases"/>
    <property type="match status" value="1"/>
</dbReference>
<dbReference type="SUPFAM" id="SSF51445">
    <property type="entry name" value="(Trans)glycosidases"/>
    <property type="match status" value="1"/>
</dbReference>
<evidence type="ECO:0000256" key="1">
    <source>
        <dbReference type="ARBA" id="ARBA00004496"/>
    </source>
</evidence>
<evidence type="ECO:0000256" key="6">
    <source>
        <dbReference type="ARBA" id="ARBA00022490"/>
    </source>
</evidence>
<evidence type="ECO:0000256" key="7">
    <source>
        <dbReference type="ARBA" id="ARBA00022801"/>
    </source>
</evidence>